<comment type="caution">
    <text evidence="5">The sequence shown here is derived from an EMBL/GenBank/DDBJ whole genome shotgun (WGS) entry which is preliminary data.</text>
</comment>
<name>A0A9D3VGM9_9ROSI</name>
<organism evidence="5 6">
    <name type="scientific">Gossypium stocksii</name>
    <dbReference type="NCBI Taxonomy" id="47602"/>
    <lineage>
        <taxon>Eukaryota</taxon>
        <taxon>Viridiplantae</taxon>
        <taxon>Streptophyta</taxon>
        <taxon>Embryophyta</taxon>
        <taxon>Tracheophyta</taxon>
        <taxon>Spermatophyta</taxon>
        <taxon>Magnoliopsida</taxon>
        <taxon>eudicotyledons</taxon>
        <taxon>Gunneridae</taxon>
        <taxon>Pentapetalae</taxon>
        <taxon>rosids</taxon>
        <taxon>malvids</taxon>
        <taxon>Malvales</taxon>
        <taxon>Malvaceae</taxon>
        <taxon>Malvoideae</taxon>
        <taxon>Gossypium</taxon>
    </lineage>
</organism>
<keyword evidence="3 4" id="KW-0964">Secreted</keyword>
<dbReference type="EMBL" id="JAIQCV010000007">
    <property type="protein sequence ID" value="KAH1082678.1"/>
    <property type="molecule type" value="Genomic_DNA"/>
</dbReference>
<dbReference type="Gene3D" id="2.40.480.10">
    <property type="entry name" value="Allene oxide cyclase-like"/>
    <property type="match status" value="1"/>
</dbReference>
<feature type="chain" id="PRO_5039749337" description="Dirigent protein" evidence="4">
    <location>
        <begin position="21"/>
        <end position="177"/>
    </location>
</feature>
<keyword evidence="4" id="KW-0732">Signal</keyword>
<dbReference type="InterPro" id="IPR004265">
    <property type="entry name" value="Dirigent"/>
</dbReference>
<gene>
    <name evidence="5" type="ORF">J1N35_022439</name>
</gene>
<protein>
    <recommendedName>
        <fullName evidence="4">Dirigent protein</fullName>
    </recommendedName>
</protein>
<comment type="function">
    <text evidence="4">Dirigent proteins impart stereoselectivity on the phenoxy radical-coupling reaction, yielding optically active lignans from two molecules of coniferyl alcohol in the biosynthesis of lignans, flavonolignans, and alkaloids and thus plays a central role in plant secondary metabolism.</text>
</comment>
<dbReference type="Pfam" id="PF03018">
    <property type="entry name" value="Dirigent"/>
    <property type="match status" value="1"/>
</dbReference>
<sequence length="177" mass="20055">MASFATQILFTLFFTLFSTSFIKLNGEFLRQSIIMSTKRMEKTTCLHFYFHDIVDGKHPTAMQIIRLPNMTATSLGTTFMVDDPLTEKLEPTSKLVGRAQEIYAFACQHDFGLLMLMNFAFPEGMYNGSAVSIVGRNAILDAVREMPLSEVVEFSGLAVAMLWQRQFGLIRMELNIM</sequence>
<keyword evidence="6" id="KW-1185">Reference proteome</keyword>
<dbReference type="OrthoDB" id="10324667at2759"/>
<dbReference type="AlphaFoldDB" id="A0A9D3VGM9"/>
<proteinExistence type="inferred from homology"/>
<reference evidence="5 6" key="1">
    <citation type="journal article" date="2021" name="Plant Biotechnol. J.">
        <title>Multi-omics assisted identification of the key and species-specific regulatory components of drought-tolerant mechanisms in Gossypium stocksii.</title>
        <authorList>
            <person name="Yu D."/>
            <person name="Ke L."/>
            <person name="Zhang D."/>
            <person name="Wu Y."/>
            <person name="Sun Y."/>
            <person name="Mei J."/>
            <person name="Sun J."/>
            <person name="Sun Y."/>
        </authorList>
    </citation>
    <scope>NUCLEOTIDE SEQUENCE [LARGE SCALE GENOMIC DNA]</scope>
    <source>
        <strain evidence="6">cv. E1</strain>
        <tissue evidence="5">Leaf</tissue>
    </source>
</reference>
<dbReference type="PANTHER" id="PTHR21495">
    <property type="entry name" value="NUCLEOPORIN-RELATED"/>
    <property type="match status" value="1"/>
</dbReference>
<evidence type="ECO:0000313" key="5">
    <source>
        <dbReference type="EMBL" id="KAH1082678.1"/>
    </source>
</evidence>
<dbReference type="GO" id="GO:0009699">
    <property type="term" value="P:phenylpropanoid biosynthetic process"/>
    <property type="evidence" value="ECO:0007669"/>
    <property type="project" value="UniProtKB-ARBA"/>
</dbReference>
<dbReference type="GO" id="GO:0048046">
    <property type="term" value="C:apoplast"/>
    <property type="evidence" value="ECO:0007669"/>
    <property type="project" value="UniProtKB-SubCell"/>
</dbReference>
<evidence type="ECO:0000256" key="4">
    <source>
        <dbReference type="RuleBase" id="RU363099"/>
    </source>
</evidence>
<dbReference type="Proteomes" id="UP000828251">
    <property type="component" value="Unassembled WGS sequence"/>
</dbReference>
<evidence type="ECO:0000256" key="2">
    <source>
        <dbReference type="ARBA" id="ARBA00011738"/>
    </source>
</evidence>
<feature type="signal peptide" evidence="4">
    <location>
        <begin position="1"/>
        <end position="20"/>
    </location>
</feature>
<comment type="similarity">
    <text evidence="1 4">Belongs to the plant dirigent protein family.</text>
</comment>
<evidence type="ECO:0000256" key="3">
    <source>
        <dbReference type="ARBA" id="ARBA00022525"/>
    </source>
</evidence>
<comment type="subunit">
    <text evidence="2 4">Homodimer.</text>
</comment>
<evidence type="ECO:0000256" key="1">
    <source>
        <dbReference type="ARBA" id="ARBA00010746"/>
    </source>
</evidence>
<evidence type="ECO:0000313" key="6">
    <source>
        <dbReference type="Proteomes" id="UP000828251"/>
    </source>
</evidence>
<accession>A0A9D3VGM9</accession>
<comment type="subcellular location">
    <subcellularLocation>
        <location evidence="4">Secreted</location>
        <location evidence="4">Extracellular space</location>
        <location evidence="4">Apoplast</location>
    </subcellularLocation>
</comment>
<keyword evidence="4" id="KW-0052">Apoplast</keyword>
<dbReference type="InterPro" id="IPR044859">
    <property type="entry name" value="Allene_oxi_cyc_Dirigent"/>
</dbReference>